<name>A0AAU7W646_9MICO</name>
<feature type="transmembrane region" description="Helical" evidence="1">
    <location>
        <begin position="139"/>
        <end position="159"/>
    </location>
</feature>
<feature type="transmembrane region" description="Helical" evidence="1">
    <location>
        <begin position="6"/>
        <end position="30"/>
    </location>
</feature>
<proteinExistence type="predicted"/>
<feature type="transmembrane region" description="Helical" evidence="1">
    <location>
        <begin position="179"/>
        <end position="203"/>
    </location>
</feature>
<feature type="transmembrane region" description="Helical" evidence="1">
    <location>
        <begin position="79"/>
        <end position="98"/>
    </location>
</feature>
<gene>
    <name evidence="2" type="ORF">ABIQ69_15085</name>
</gene>
<keyword evidence="1" id="KW-0812">Transmembrane</keyword>
<evidence type="ECO:0000256" key="1">
    <source>
        <dbReference type="SAM" id="Phobius"/>
    </source>
</evidence>
<dbReference type="RefSeq" id="WP_350347946.1">
    <property type="nucleotide sequence ID" value="NZ_CP158374.1"/>
</dbReference>
<organism evidence="2">
    <name type="scientific">Agromyces sp. G08B096</name>
    <dbReference type="NCBI Taxonomy" id="3156399"/>
    <lineage>
        <taxon>Bacteria</taxon>
        <taxon>Bacillati</taxon>
        <taxon>Actinomycetota</taxon>
        <taxon>Actinomycetes</taxon>
        <taxon>Micrococcales</taxon>
        <taxon>Microbacteriaceae</taxon>
        <taxon>Agromyces</taxon>
    </lineage>
</organism>
<keyword evidence="1" id="KW-1133">Transmembrane helix</keyword>
<dbReference type="AlphaFoldDB" id="A0AAU7W646"/>
<accession>A0AAU7W646</accession>
<reference evidence="2" key="1">
    <citation type="submission" date="2024-05" db="EMBL/GenBank/DDBJ databases">
        <authorList>
            <person name="Yu L."/>
        </authorList>
    </citation>
    <scope>NUCLEOTIDE SEQUENCE</scope>
    <source>
        <strain evidence="2">G08B096</strain>
    </source>
</reference>
<keyword evidence="1" id="KW-0472">Membrane</keyword>
<evidence type="ECO:0000313" key="2">
    <source>
        <dbReference type="EMBL" id="XBX81924.1"/>
    </source>
</evidence>
<feature type="transmembrane region" description="Helical" evidence="1">
    <location>
        <begin position="42"/>
        <end position="67"/>
    </location>
</feature>
<dbReference type="InterPro" id="IPR021315">
    <property type="entry name" value="Gap/Sap"/>
</dbReference>
<protein>
    <submittedName>
        <fullName evidence="2">GAP family protein</fullName>
    </submittedName>
</protein>
<dbReference type="EMBL" id="CP158374">
    <property type="protein sequence ID" value="XBX81924.1"/>
    <property type="molecule type" value="Genomic_DNA"/>
</dbReference>
<sequence>MTPELALTLAALALVDSLSIGTLLIPLFFLIAPGRVRAGRMLAYLGTIAGFYFLLGIGLTAGAGAIIEGAAAALETPAARWVQLVVGAVLLVWSFFIGRDRQAGERGSDAAGEAAPPVASTARTGRLTRWRARLLDDGPAGAVVVVALGAGLIEAATMLPYLGAVGLITGAGLPASEWIWVLAAYCLVMIAPALLLLLVRVAARPLVEPALRRFADWLQRTSGETTAWIVGIVGFLVLRDAATTLGLLEFTLGDG</sequence>
<dbReference type="Pfam" id="PF11139">
    <property type="entry name" value="SfLAP"/>
    <property type="match status" value="1"/>
</dbReference>